<proteinExistence type="predicted"/>
<dbReference type="PANTHER" id="PTHR38595:SF1">
    <property type="entry name" value="TYPE VI SECRETION SYSTEM COMPONENT TSSE1"/>
    <property type="match status" value="1"/>
</dbReference>
<dbReference type="OrthoDB" id="119583at2"/>
<accession>A0A1N6G148</accession>
<dbReference type="InterPro" id="IPR053176">
    <property type="entry name" value="T6SS_TssE1-like"/>
</dbReference>
<dbReference type="RefSeq" id="WP_074256181.1">
    <property type="nucleotide sequence ID" value="NZ_FSRL01000001.1"/>
</dbReference>
<dbReference type="STRING" id="1217970.SAMN05444002_2120"/>
<evidence type="ECO:0000313" key="3">
    <source>
        <dbReference type="Proteomes" id="UP000184932"/>
    </source>
</evidence>
<protein>
    <submittedName>
        <fullName evidence="2">Type VI secretion system protein ImpF</fullName>
    </submittedName>
</protein>
<gene>
    <name evidence="2" type="ORF">SAMN05444002_2120</name>
</gene>
<reference evidence="3" key="1">
    <citation type="submission" date="2016-11" db="EMBL/GenBank/DDBJ databases">
        <authorList>
            <person name="Varghese N."/>
            <person name="Submissions S."/>
        </authorList>
    </citation>
    <scope>NUCLEOTIDE SEQUENCE [LARGE SCALE GENOMIC DNA]</scope>
    <source>
        <strain evidence="3">DSM 29440</strain>
    </source>
</reference>
<dbReference type="AlphaFoldDB" id="A0A1N6G148"/>
<name>A0A1N6G148_9RHOB</name>
<feature type="domain" description="IraD/Gp25-like" evidence="1">
    <location>
        <begin position="57"/>
        <end position="159"/>
    </location>
</feature>
<evidence type="ECO:0000259" key="1">
    <source>
        <dbReference type="Pfam" id="PF04965"/>
    </source>
</evidence>
<organism evidence="2 3">
    <name type="scientific">Vannielia litorea</name>
    <dbReference type="NCBI Taxonomy" id="1217970"/>
    <lineage>
        <taxon>Bacteria</taxon>
        <taxon>Pseudomonadati</taxon>
        <taxon>Pseudomonadota</taxon>
        <taxon>Alphaproteobacteria</taxon>
        <taxon>Rhodobacterales</taxon>
        <taxon>Paracoccaceae</taxon>
        <taxon>Vannielia</taxon>
    </lineage>
</organism>
<evidence type="ECO:0000313" key="2">
    <source>
        <dbReference type="EMBL" id="SIO01238.1"/>
    </source>
</evidence>
<sequence>MARGPEKQQQLQIPLMYAFREAFKARDAKIDTTTYTDGQRVLHERSAMRRRGANEAQLKRNLEIDLVALANTINLDAALDIEDLEYVGKSILNYGLVDLSNLAAGENKALGVPRKLARALLNNEPRFVPSSMNVRMREEFDEVNQKLVFDITAEMACKPVDIPLEFVAEIDVGSGKMKFSNIEGS</sequence>
<dbReference type="PANTHER" id="PTHR38595">
    <property type="entry name" value="CYTOPLASMIC PROTEIN-RELATED"/>
    <property type="match status" value="1"/>
</dbReference>
<dbReference type="EMBL" id="FSRL01000001">
    <property type="protein sequence ID" value="SIO01238.1"/>
    <property type="molecule type" value="Genomic_DNA"/>
</dbReference>
<keyword evidence="3" id="KW-1185">Reference proteome</keyword>
<dbReference type="Pfam" id="PF04965">
    <property type="entry name" value="GPW_gp25"/>
    <property type="match status" value="1"/>
</dbReference>
<dbReference type="InterPro" id="IPR007048">
    <property type="entry name" value="IraD/Gp25-like"/>
</dbReference>
<dbReference type="Proteomes" id="UP000184932">
    <property type="component" value="Unassembled WGS sequence"/>
</dbReference>